<accession>W2RW03</accession>
<evidence type="ECO:0008006" key="4">
    <source>
        <dbReference type="Google" id="ProtNLM"/>
    </source>
</evidence>
<dbReference type="GeneID" id="19972319"/>
<dbReference type="InterPro" id="IPR053030">
    <property type="entry name" value="Ribosomal_biogenesis_FAF1-like"/>
</dbReference>
<dbReference type="PANTHER" id="PTHR28096:SF1">
    <property type="entry name" value="PROTEIN FAF1"/>
    <property type="match status" value="1"/>
</dbReference>
<dbReference type="OrthoDB" id="5556956at2759"/>
<evidence type="ECO:0000313" key="3">
    <source>
        <dbReference type="Proteomes" id="UP000030752"/>
    </source>
</evidence>
<name>W2RW03_CYPE1</name>
<reference evidence="2 3" key="1">
    <citation type="submission" date="2013-03" db="EMBL/GenBank/DDBJ databases">
        <title>The Genome Sequence of Phialophora europaea CBS 101466.</title>
        <authorList>
            <consortium name="The Broad Institute Genomics Platform"/>
            <person name="Cuomo C."/>
            <person name="de Hoog S."/>
            <person name="Gorbushina A."/>
            <person name="Walker B."/>
            <person name="Young S.K."/>
            <person name="Zeng Q."/>
            <person name="Gargeya S."/>
            <person name="Fitzgerald M."/>
            <person name="Haas B."/>
            <person name="Abouelleil A."/>
            <person name="Allen A.W."/>
            <person name="Alvarado L."/>
            <person name="Arachchi H.M."/>
            <person name="Berlin A.M."/>
            <person name="Chapman S.B."/>
            <person name="Gainer-Dewar J."/>
            <person name="Goldberg J."/>
            <person name="Griggs A."/>
            <person name="Gujja S."/>
            <person name="Hansen M."/>
            <person name="Howarth C."/>
            <person name="Imamovic A."/>
            <person name="Ireland A."/>
            <person name="Larimer J."/>
            <person name="McCowan C."/>
            <person name="Murphy C."/>
            <person name="Pearson M."/>
            <person name="Poon T.W."/>
            <person name="Priest M."/>
            <person name="Roberts A."/>
            <person name="Saif S."/>
            <person name="Shea T."/>
            <person name="Sisk P."/>
            <person name="Sykes S."/>
            <person name="Wortman J."/>
            <person name="Nusbaum C."/>
            <person name="Birren B."/>
        </authorList>
    </citation>
    <scope>NUCLEOTIDE SEQUENCE [LARGE SCALE GENOMIC DNA]</scope>
    <source>
        <strain evidence="2 3">CBS 101466</strain>
    </source>
</reference>
<dbReference type="Proteomes" id="UP000030752">
    <property type="component" value="Unassembled WGS sequence"/>
</dbReference>
<feature type="compositionally biased region" description="Low complexity" evidence="1">
    <location>
        <begin position="248"/>
        <end position="259"/>
    </location>
</feature>
<gene>
    <name evidence="2" type="ORF">HMPREF1541_04980</name>
</gene>
<feature type="region of interest" description="Disordered" evidence="1">
    <location>
        <begin position="160"/>
        <end position="281"/>
    </location>
</feature>
<feature type="region of interest" description="Disordered" evidence="1">
    <location>
        <begin position="42"/>
        <end position="140"/>
    </location>
</feature>
<feature type="compositionally biased region" description="Basic and acidic residues" evidence="1">
    <location>
        <begin position="203"/>
        <end position="244"/>
    </location>
</feature>
<dbReference type="GO" id="GO:0000462">
    <property type="term" value="P:maturation of SSU-rRNA from tricistronic rRNA transcript (SSU-rRNA, 5.8S rRNA, LSU-rRNA)"/>
    <property type="evidence" value="ECO:0007669"/>
    <property type="project" value="TreeGrafter"/>
</dbReference>
<dbReference type="RefSeq" id="XP_008717544.1">
    <property type="nucleotide sequence ID" value="XM_008719322.1"/>
</dbReference>
<dbReference type="eggNOG" id="ENOG502QVP1">
    <property type="taxonomic scope" value="Eukaryota"/>
</dbReference>
<dbReference type="PANTHER" id="PTHR28096">
    <property type="entry name" value="PROTEIN FAF1"/>
    <property type="match status" value="1"/>
</dbReference>
<dbReference type="HOGENOM" id="CLU_054969_0_0_1"/>
<protein>
    <recommendedName>
        <fullName evidence="4">Protein FAF1</fullName>
    </recommendedName>
</protein>
<dbReference type="InParanoid" id="W2RW03"/>
<proteinExistence type="predicted"/>
<dbReference type="STRING" id="1220924.W2RW03"/>
<evidence type="ECO:0000313" key="2">
    <source>
        <dbReference type="EMBL" id="ETN40701.1"/>
    </source>
</evidence>
<feature type="compositionally biased region" description="Low complexity" evidence="1">
    <location>
        <begin position="64"/>
        <end position="73"/>
    </location>
</feature>
<dbReference type="GO" id="GO:0005730">
    <property type="term" value="C:nucleolus"/>
    <property type="evidence" value="ECO:0007669"/>
    <property type="project" value="TreeGrafter"/>
</dbReference>
<dbReference type="VEuPathDB" id="FungiDB:HMPREF1541_04980"/>
<dbReference type="AlphaFoldDB" id="W2RW03"/>
<dbReference type="InterPro" id="IPR027973">
    <property type="entry name" value="FSAF1-like"/>
</dbReference>
<feature type="compositionally biased region" description="Basic and acidic residues" evidence="1">
    <location>
        <begin position="8"/>
        <end position="19"/>
    </location>
</feature>
<evidence type="ECO:0000256" key="1">
    <source>
        <dbReference type="SAM" id="MobiDB-lite"/>
    </source>
</evidence>
<keyword evidence="3" id="KW-1185">Reference proteome</keyword>
<sequence length="281" mass="30985">MIGKRKRDAVVVRRERQDNGNDGGKGNNDVLRKYFESVFEPLPESDIKAEIAEESSEEGGPLSDGGSEFSGFSDSEDARSPSPVTVEVISHGGEPAQHAKPSSLTEFKAFMSSKPPKEVPQQRQVESGSSEEDELETRNLKHDLDLQRLLKESHLFERGSQSMPVVGSATGKQRHRATDLRMRDLGAGTGSGGRESMPMAHRKGIEGKKKEKEGKRREEAREHGIVLEKKQRKATREGKRERAVDAPGLGRFRGGTLTLSKRDVKGMQGPARSSGSRRRKS</sequence>
<dbReference type="Pfam" id="PF15375">
    <property type="entry name" value="FSAF1"/>
    <property type="match status" value="1"/>
</dbReference>
<dbReference type="FunCoup" id="W2RW03">
    <property type="interactions" value="184"/>
</dbReference>
<feature type="region of interest" description="Disordered" evidence="1">
    <location>
        <begin position="1"/>
        <end position="30"/>
    </location>
</feature>
<organism evidence="2 3">
    <name type="scientific">Cyphellophora europaea (strain CBS 101466)</name>
    <name type="common">Phialophora europaea</name>
    <dbReference type="NCBI Taxonomy" id="1220924"/>
    <lineage>
        <taxon>Eukaryota</taxon>
        <taxon>Fungi</taxon>
        <taxon>Dikarya</taxon>
        <taxon>Ascomycota</taxon>
        <taxon>Pezizomycotina</taxon>
        <taxon>Eurotiomycetes</taxon>
        <taxon>Chaetothyriomycetidae</taxon>
        <taxon>Chaetothyriales</taxon>
        <taxon>Cyphellophoraceae</taxon>
        <taxon>Cyphellophora</taxon>
    </lineage>
</organism>
<dbReference type="EMBL" id="KB822720">
    <property type="protein sequence ID" value="ETN40701.1"/>
    <property type="molecule type" value="Genomic_DNA"/>
</dbReference>